<sequence>MSSFTQADLDEVERAIFKLATDPLARPIRVRGADGSENEFSRVTLPELRALRDQIAAAVAGQQRTNRRCTNVARFSRGF</sequence>
<proteinExistence type="predicted"/>
<comment type="caution">
    <text evidence="1">The sequence shown here is derived from an EMBL/GenBank/DDBJ whole genome shotgun (WGS) entry which is preliminary data.</text>
</comment>
<dbReference type="RefSeq" id="WP_376999505.1">
    <property type="nucleotide sequence ID" value="NZ_JBHSLC010000114.1"/>
</dbReference>
<name>A0ABW0GEG1_9PROT</name>
<reference evidence="2" key="1">
    <citation type="journal article" date="2019" name="Int. J. Syst. Evol. Microbiol.">
        <title>The Global Catalogue of Microorganisms (GCM) 10K type strain sequencing project: providing services to taxonomists for standard genome sequencing and annotation.</title>
        <authorList>
            <consortium name="The Broad Institute Genomics Platform"/>
            <consortium name="The Broad Institute Genome Sequencing Center for Infectious Disease"/>
            <person name="Wu L."/>
            <person name="Ma J."/>
        </authorList>
    </citation>
    <scope>NUCLEOTIDE SEQUENCE [LARGE SCALE GENOMIC DNA]</scope>
    <source>
        <strain evidence="2">CCUG 58760</strain>
    </source>
</reference>
<evidence type="ECO:0000313" key="1">
    <source>
        <dbReference type="EMBL" id="MFC5359460.1"/>
    </source>
</evidence>
<dbReference type="Proteomes" id="UP001596166">
    <property type="component" value="Unassembled WGS sequence"/>
</dbReference>
<evidence type="ECO:0008006" key="3">
    <source>
        <dbReference type="Google" id="ProtNLM"/>
    </source>
</evidence>
<keyword evidence="2" id="KW-1185">Reference proteome</keyword>
<protein>
    <recommendedName>
        <fullName evidence="3">GpW protein</fullName>
    </recommendedName>
</protein>
<gene>
    <name evidence="1" type="ORF">ACFPMG_31135</name>
</gene>
<evidence type="ECO:0000313" key="2">
    <source>
        <dbReference type="Proteomes" id="UP001596166"/>
    </source>
</evidence>
<organism evidence="1 2">
    <name type="scientific">Azospirillum himalayense</name>
    <dbReference type="NCBI Taxonomy" id="654847"/>
    <lineage>
        <taxon>Bacteria</taxon>
        <taxon>Pseudomonadati</taxon>
        <taxon>Pseudomonadota</taxon>
        <taxon>Alphaproteobacteria</taxon>
        <taxon>Rhodospirillales</taxon>
        <taxon>Azospirillaceae</taxon>
        <taxon>Azospirillum</taxon>
    </lineage>
</organism>
<accession>A0ABW0GEG1</accession>
<dbReference type="EMBL" id="JBHSLC010000114">
    <property type="protein sequence ID" value="MFC5359460.1"/>
    <property type="molecule type" value="Genomic_DNA"/>
</dbReference>